<proteinExistence type="inferred from homology"/>
<dbReference type="Pfam" id="PF00005">
    <property type="entry name" value="ABC_tran"/>
    <property type="match status" value="1"/>
</dbReference>
<dbReference type="GO" id="GO:0005886">
    <property type="term" value="C:plasma membrane"/>
    <property type="evidence" value="ECO:0007669"/>
    <property type="project" value="UniProtKB-SubCell"/>
</dbReference>
<dbReference type="PANTHER" id="PTHR43297:SF2">
    <property type="entry name" value="DIPEPTIDE TRANSPORT ATP-BINDING PROTEIN DPPD"/>
    <property type="match status" value="1"/>
</dbReference>
<dbReference type="EMBL" id="FWFO01000001">
    <property type="protein sequence ID" value="SLN36936.1"/>
    <property type="molecule type" value="Genomic_DNA"/>
</dbReference>
<evidence type="ECO:0000313" key="10">
    <source>
        <dbReference type="Proteomes" id="UP000193077"/>
    </source>
</evidence>
<keyword evidence="6 9" id="KW-0067">ATP-binding</keyword>
<dbReference type="Gene3D" id="3.40.50.300">
    <property type="entry name" value="P-loop containing nucleotide triphosphate hydrolases"/>
    <property type="match status" value="1"/>
</dbReference>
<feature type="domain" description="ABC transporter" evidence="8">
    <location>
        <begin position="5"/>
        <end position="256"/>
    </location>
</feature>
<dbReference type="SMART" id="SM00382">
    <property type="entry name" value="AAA"/>
    <property type="match status" value="1"/>
</dbReference>
<dbReference type="InterPro" id="IPR050388">
    <property type="entry name" value="ABC_Ni/Peptide_Import"/>
</dbReference>
<evidence type="ECO:0000313" key="9">
    <source>
        <dbReference type="EMBL" id="SLN36936.1"/>
    </source>
</evidence>
<dbReference type="FunFam" id="3.40.50.300:FF:000016">
    <property type="entry name" value="Oligopeptide ABC transporter ATP-binding component"/>
    <property type="match status" value="1"/>
</dbReference>
<protein>
    <submittedName>
        <fullName evidence="9">Oligopeptide transport ATP-binding protein OppD</fullName>
    </submittedName>
</protein>
<evidence type="ECO:0000256" key="5">
    <source>
        <dbReference type="ARBA" id="ARBA00022741"/>
    </source>
</evidence>
<dbReference type="CDD" id="cd03257">
    <property type="entry name" value="ABC_NikE_OppD_transporters"/>
    <property type="match status" value="1"/>
</dbReference>
<keyword evidence="4" id="KW-1003">Cell membrane</keyword>
<dbReference type="Proteomes" id="UP000193077">
    <property type="component" value="Unassembled WGS sequence"/>
</dbReference>
<gene>
    <name evidence="9" type="primary">oppD_1</name>
    <name evidence="9" type="ORF">TRL7639_01806</name>
</gene>
<evidence type="ECO:0000256" key="4">
    <source>
        <dbReference type="ARBA" id="ARBA00022475"/>
    </source>
</evidence>
<dbReference type="SUPFAM" id="SSF52540">
    <property type="entry name" value="P-loop containing nucleoside triphosphate hydrolases"/>
    <property type="match status" value="1"/>
</dbReference>
<dbReference type="InterPro" id="IPR003439">
    <property type="entry name" value="ABC_transporter-like_ATP-bd"/>
</dbReference>
<dbReference type="RefSeq" id="WP_085795360.1">
    <property type="nucleotide sequence ID" value="NZ_FWFO01000001.1"/>
</dbReference>
<dbReference type="InterPro" id="IPR017871">
    <property type="entry name" value="ABC_transporter-like_CS"/>
</dbReference>
<dbReference type="GO" id="GO:0005524">
    <property type="term" value="F:ATP binding"/>
    <property type="evidence" value="ECO:0007669"/>
    <property type="project" value="UniProtKB-KW"/>
</dbReference>
<evidence type="ECO:0000256" key="6">
    <source>
        <dbReference type="ARBA" id="ARBA00022840"/>
    </source>
</evidence>
<dbReference type="OrthoDB" id="7957282at2"/>
<evidence type="ECO:0000256" key="2">
    <source>
        <dbReference type="ARBA" id="ARBA00005417"/>
    </source>
</evidence>
<evidence type="ECO:0000256" key="7">
    <source>
        <dbReference type="ARBA" id="ARBA00023136"/>
    </source>
</evidence>
<keyword evidence="7" id="KW-0472">Membrane</keyword>
<name>A0A1Y5SBH6_9RHOB</name>
<dbReference type="AlphaFoldDB" id="A0A1Y5SBH6"/>
<keyword evidence="10" id="KW-1185">Reference proteome</keyword>
<evidence type="ECO:0000259" key="8">
    <source>
        <dbReference type="PROSITE" id="PS50893"/>
    </source>
</evidence>
<comment type="similarity">
    <text evidence="2">Belongs to the ABC transporter superfamily.</text>
</comment>
<dbReference type="GO" id="GO:0016887">
    <property type="term" value="F:ATP hydrolysis activity"/>
    <property type="evidence" value="ECO:0007669"/>
    <property type="project" value="InterPro"/>
</dbReference>
<dbReference type="PROSITE" id="PS00211">
    <property type="entry name" value="ABC_TRANSPORTER_1"/>
    <property type="match status" value="1"/>
</dbReference>
<sequence length="324" mass="34929">MSALLEIEDLRVTFRTRYGEVTALDSVSMHVNEGETLGVVGESGCGKSITALSVMGLIPSPPGKIAGGSIRLNGEELTTASPARLRAMRGPDAAMIFQEPMTSLNPVFTVGDQIAEAIMLHQKVDKAQALKDAVALLDRVGIPSPETRAKDYPHQLSGGMRQRVMIAMAVSCRPKVLIADEPTTALDVTVQAQIFDLLNEIQRDFGVAIILITHDMGAISEMADRVAVMYAGRVIEDASADDVLDYPQHPYARGLIDCIPALGRDDHRLAEIPGVVPPLHLLGQGCAFADRCAFKQDRCTREKPMLGSHGHHPVACHGIEEARL</sequence>
<organism evidence="9 10">
    <name type="scientific">Falsiruegeria litorea R37</name>
    <dbReference type="NCBI Taxonomy" id="1200284"/>
    <lineage>
        <taxon>Bacteria</taxon>
        <taxon>Pseudomonadati</taxon>
        <taxon>Pseudomonadota</taxon>
        <taxon>Alphaproteobacteria</taxon>
        <taxon>Rhodobacterales</taxon>
        <taxon>Roseobacteraceae</taxon>
        <taxon>Falsiruegeria</taxon>
    </lineage>
</organism>
<dbReference type="GO" id="GO:0055085">
    <property type="term" value="P:transmembrane transport"/>
    <property type="evidence" value="ECO:0007669"/>
    <property type="project" value="UniProtKB-ARBA"/>
</dbReference>
<evidence type="ECO:0000256" key="1">
    <source>
        <dbReference type="ARBA" id="ARBA00004417"/>
    </source>
</evidence>
<evidence type="ECO:0000256" key="3">
    <source>
        <dbReference type="ARBA" id="ARBA00022448"/>
    </source>
</evidence>
<accession>A0A1Y5SBH6</accession>
<comment type="subcellular location">
    <subcellularLocation>
        <location evidence="1">Cell inner membrane</location>
        <topology evidence="1">Peripheral membrane protein</topology>
    </subcellularLocation>
</comment>
<dbReference type="NCBIfam" id="TIGR01727">
    <property type="entry name" value="oligo_HPY"/>
    <property type="match status" value="1"/>
</dbReference>
<dbReference type="InterPro" id="IPR027417">
    <property type="entry name" value="P-loop_NTPase"/>
</dbReference>
<dbReference type="Pfam" id="PF08352">
    <property type="entry name" value="oligo_HPY"/>
    <property type="match status" value="1"/>
</dbReference>
<dbReference type="PROSITE" id="PS50893">
    <property type="entry name" value="ABC_TRANSPORTER_2"/>
    <property type="match status" value="1"/>
</dbReference>
<dbReference type="PANTHER" id="PTHR43297">
    <property type="entry name" value="OLIGOPEPTIDE TRANSPORT ATP-BINDING PROTEIN APPD"/>
    <property type="match status" value="1"/>
</dbReference>
<dbReference type="InterPro" id="IPR003593">
    <property type="entry name" value="AAA+_ATPase"/>
</dbReference>
<dbReference type="GO" id="GO:0015833">
    <property type="term" value="P:peptide transport"/>
    <property type="evidence" value="ECO:0007669"/>
    <property type="project" value="InterPro"/>
</dbReference>
<keyword evidence="5" id="KW-0547">Nucleotide-binding</keyword>
<reference evidence="9 10" key="1">
    <citation type="submission" date="2017-03" db="EMBL/GenBank/DDBJ databases">
        <authorList>
            <person name="Afonso C.L."/>
            <person name="Miller P.J."/>
            <person name="Scott M.A."/>
            <person name="Spackman E."/>
            <person name="Goraichik I."/>
            <person name="Dimitrov K.M."/>
            <person name="Suarez D.L."/>
            <person name="Swayne D.E."/>
        </authorList>
    </citation>
    <scope>NUCLEOTIDE SEQUENCE [LARGE SCALE GENOMIC DNA]</scope>
    <source>
        <strain evidence="9 10">CECT 7639</strain>
    </source>
</reference>
<keyword evidence="3" id="KW-0813">Transport</keyword>
<dbReference type="InterPro" id="IPR013563">
    <property type="entry name" value="Oligopep_ABC_C"/>
</dbReference>